<evidence type="ECO:0000256" key="6">
    <source>
        <dbReference type="ARBA" id="ARBA00023145"/>
    </source>
</evidence>
<evidence type="ECO:0000256" key="5">
    <source>
        <dbReference type="ARBA" id="ARBA00023115"/>
    </source>
</evidence>
<evidence type="ECO:0000256" key="8">
    <source>
        <dbReference type="ARBA" id="ARBA00023270"/>
    </source>
</evidence>
<name>A0A4S8NX76_9HYPH</name>
<dbReference type="PANTHER" id="PTHR33866">
    <property type="entry name" value="S-ADENOSYLMETHIONINE DECARBOXYLASE PROENZYME"/>
    <property type="match status" value="1"/>
</dbReference>
<dbReference type="InterPro" id="IPR003826">
    <property type="entry name" value="AdoMetDC_fam_prok"/>
</dbReference>
<evidence type="ECO:0000256" key="7">
    <source>
        <dbReference type="ARBA" id="ARBA00023239"/>
    </source>
</evidence>
<keyword evidence="9" id="KW-0670">Pyruvate</keyword>
<dbReference type="GO" id="GO:0005829">
    <property type="term" value="C:cytosol"/>
    <property type="evidence" value="ECO:0007669"/>
    <property type="project" value="TreeGrafter"/>
</dbReference>
<dbReference type="InterPro" id="IPR016067">
    <property type="entry name" value="S-AdoMet_deCO2ase_core"/>
</dbReference>
<keyword evidence="6" id="KW-0865">Zymogen</keyword>
<evidence type="ECO:0000256" key="3">
    <source>
        <dbReference type="ARBA" id="ARBA00022813"/>
    </source>
</evidence>
<keyword evidence="2" id="KW-0210">Decarboxylase</keyword>
<evidence type="ECO:0000313" key="11">
    <source>
        <dbReference type="Proteomes" id="UP000308828"/>
    </source>
</evidence>
<evidence type="ECO:0000313" key="10">
    <source>
        <dbReference type="EMBL" id="THV20882.1"/>
    </source>
</evidence>
<dbReference type="RefSeq" id="WP_136599742.1">
    <property type="nucleotide sequence ID" value="NZ_STGV01000006.1"/>
</dbReference>
<evidence type="ECO:0000256" key="9">
    <source>
        <dbReference type="ARBA" id="ARBA00023317"/>
    </source>
</evidence>
<dbReference type="OrthoDB" id="9793120at2"/>
<keyword evidence="5" id="KW-0620">Polyamine biosynthesis</keyword>
<evidence type="ECO:0000256" key="2">
    <source>
        <dbReference type="ARBA" id="ARBA00022793"/>
    </source>
</evidence>
<dbReference type="Proteomes" id="UP000308828">
    <property type="component" value="Unassembled WGS sequence"/>
</dbReference>
<dbReference type="EMBL" id="STGV01000006">
    <property type="protein sequence ID" value="THV20882.1"/>
    <property type="molecule type" value="Genomic_DNA"/>
</dbReference>
<dbReference type="AlphaFoldDB" id="A0A4S8NX76"/>
<comment type="cofactor">
    <cofactor evidence="1">
        <name>pyruvate</name>
        <dbReference type="ChEBI" id="CHEBI:15361"/>
    </cofactor>
</comment>
<keyword evidence="8" id="KW-0704">Schiff base</keyword>
<dbReference type="Pfam" id="PF02675">
    <property type="entry name" value="AdoMet_dc"/>
    <property type="match status" value="1"/>
</dbReference>
<protein>
    <submittedName>
        <fullName evidence="10">S-adenosylmethionine decarboxylase</fullName>
    </submittedName>
</protein>
<dbReference type="Gene3D" id="3.60.90.10">
    <property type="entry name" value="S-adenosylmethionine decarboxylase"/>
    <property type="match status" value="1"/>
</dbReference>
<dbReference type="GO" id="GO:0008295">
    <property type="term" value="P:spermidine biosynthetic process"/>
    <property type="evidence" value="ECO:0007669"/>
    <property type="project" value="UniProtKB-KW"/>
</dbReference>
<accession>A0A4S8NX76</accession>
<sequence length="121" mass="13057">MGKLRSHRLSAIVDAPADVLTGSAEALLAIARQAVADAELTMISSAKADFEPQGASIILLLQESHVALHAWPEHGKLTIDIHVCDFNRDNLGRARQVAEALSFADLFPSNRAVWSIQTMQG</sequence>
<keyword evidence="7" id="KW-0456">Lyase</keyword>
<proteinExistence type="predicted"/>
<dbReference type="SUPFAM" id="SSF56276">
    <property type="entry name" value="S-adenosylmethionine decarboxylase"/>
    <property type="match status" value="1"/>
</dbReference>
<keyword evidence="4" id="KW-0745">Spermidine biosynthesis</keyword>
<keyword evidence="3" id="KW-0068">Autocatalytic cleavage</keyword>
<evidence type="ECO:0000256" key="1">
    <source>
        <dbReference type="ARBA" id="ARBA00001928"/>
    </source>
</evidence>
<comment type="caution">
    <text evidence="10">The sequence shown here is derived from an EMBL/GenBank/DDBJ whole genome shotgun (WGS) entry which is preliminary data.</text>
</comment>
<gene>
    <name evidence="10" type="ORF">FAA97_16925</name>
</gene>
<organism evidence="10 11">
    <name type="scientific">Peteryoungia ipomoeae</name>
    <dbReference type="NCBI Taxonomy" id="1210932"/>
    <lineage>
        <taxon>Bacteria</taxon>
        <taxon>Pseudomonadati</taxon>
        <taxon>Pseudomonadota</taxon>
        <taxon>Alphaproteobacteria</taxon>
        <taxon>Hyphomicrobiales</taxon>
        <taxon>Rhizobiaceae</taxon>
        <taxon>Peteryoungia</taxon>
    </lineage>
</organism>
<dbReference type="GO" id="GO:0004014">
    <property type="term" value="F:adenosylmethionine decarboxylase activity"/>
    <property type="evidence" value="ECO:0007669"/>
    <property type="project" value="InterPro"/>
</dbReference>
<keyword evidence="11" id="KW-1185">Reference proteome</keyword>
<dbReference type="PANTHER" id="PTHR33866:SF2">
    <property type="entry name" value="S-ADENOSYLMETHIONINE DECARBOXYLASE PROENZYME"/>
    <property type="match status" value="1"/>
</dbReference>
<evidence type="ECO:0000256" key="4">
    <source>
        <dbReference type="ARBA" id="ARBA00023066"/>
    </source>
</evidence>
<reference evidence="10 11" key="1">
    <citation type="submission" date="2019-04" db="EMBL/GenBank/DDBJ databases">
        <title>Genome sequence of strain shin9-1.</title>
        <authorList>
            <person name="Gao J."/>
            <person name="Sun J."/>
        </authorList>
    </citation>
    <scope>NUCLEOTIDE SEQUENCE [LARGE SCALE GENOMIC DNA]</scope>
    <source>
        <strain evidence="11">shin9-1</strain>
    </source>
</reference>